<name>A0ABP8LLJ6_9BACT</name>
<evidence type="ECO:0000256" key="1">
    <source>
        <dbReference type="SAM" id="MobiDB-lite"/>
    </source>
</evidence>
<sequence>MDAEELHPAWDEEKYRLLNAHFRQQINTLLRTDTYLADAVAGGKSLQLQELIGRMTEKDQRLWQEFLALDRIKLHLDMKDHLEGRGTPFSPRTGFQGPSGTKDDIGDAW</sequence>
<comment type="caution">
    <text evidence="2">The sequence shown here is derived from an EMBL/GenBank/DDBJ whole genome shotgun (WGS) entry which is preliminary data.</text>
</comment>
<dbReference type="RefSeq" id="WP_345158484.1">
    <property type="nucleotide sequence ID" value="NZ_BAABHC010000009.1"/>
</dbReference>
<feature type="region of interest" description="Disordered" evidence="1">
    <location>
        <begin position="83"/>
        <end position="109"/>
    </location>
</feature>
<organism evidence="2 3">
    <name type="scientific">Pontibacter saemangeumensis</name>
    <dbReference type="NCBI Taxonomy" id="1084525"/>
    <lineage>
        <taxon>Bacteria</taxon>
        <taxon>Pseudomonadati</taxon>
        <taxon>Bacteroidota</taxon>
        <taxon>Cytophagia</taxon>
        <taxon>Cytophagales</taxon>
        <taxon>Hymenobacteraceae</taxon>
        <taxon>Pontibacter</taxon>
    </lineage>
</organism>
<protein>
    <submittedName>
        <fullName evidence="2">Uncharacterized protein</fullName>
    </submittedName>
</protein>
<evidence type="ECO:0000313" key="3">
    <source>
        <dbReference type="Proteomes" id="UP001500552"/>
    </source>
</evidence>
<proteinExistence type="predicted"/>
<dbReference type="Proteomes" id="UP001500552">
    <property type="component" value="Unassembled WGS sequence"/>
</dbReference>
<gene>
    <name evidence="2" type="ORF">GCM10023188_18300</name>
</gene>
<evidence type="ECO:0000313" key="2">
    <source>
        <dbReference type="EMBL" id="GAA4431091.1"/>
    </source>
</evidence>
<dbReference type="EMBL" id="BAABHC010000009">
    <property type="protein sequence ID" value="GAA4431091.1"/>
    <property type="molecule type" value="Genomic_DNA"/>
</dbReference>
<accession>A0ABP8LLJ6</accession>
<reference evidence="3" key="1">
    <citation type="journal article" date="2019" name="Int. J. Syst. Evol. Microbiol.">
        <title>The Global Catalogue of Microorganisms (GCM) 10K type strain sequencing project: providing services to taxonomists for standard genome sequencing and annotation.</title>
        <authorList>
            <consortium name="The Broad Institute Genomics Platform"/>
            <consortium name="The Broad Institute Genome Sequencing Center for Infectious Disease"/>
            <person name="Wu L."/>
            <person name="Ma J."/>
        </authorList>
    </citation>
    <scope>NUCLEOTIDE SEQUENCE [LARGE SCALE GENOMIC DNA]</scope>
    <source>
        <strain evidence="3">JCM 17926</strain>
    </source>
</reference>
<keyword evidence="3" id="KW-1185">Reference proteome</keyword>